<dbReference type="Proteomes" id="UP000186002">
    <property type="component" value="Unassembled WGS sequence"/>
</dbReference>
<keyword evidence="5" id="KW-1185">Reference proteome</keyword>
<evidence type="ECO:0000313" key="5">
    <source>
        <dbReference type="Proteomes" id="UP000186002"/>
    </source>
</evidence>
<dbReference type="Pfam" id="PF03884">
    <property type="entry name" value="YacG"/>
    <property type="match status" value="1"/>
</dbReference>
<evidence type="ECO:0000256" key="1">
    <source>
        <dbReference type="ARBA" id="ARBA00022723"/>
    </source>
</evidence>
<sequence>MSQNPDKTPADTPRRMRPCPICSKLSTTEDYPFCSPRCAKVDLHRWLSEGYSIPVVETDDIDDPDTDTFTG</sequence>
<evidence type="ECO:0000313" key="4">
    <source>
        <dbReference type="EMBL" id="SHL58744.1"/>
    </source>
</evidence>
<feature type="binding site" evidence="3">
    <location>
        <position position="38"/>
    </location>
    <ligand>
        <name>Zn(2+)</name>
        <dbReference type="ChEBI" id="CHEBI:29105"/>
    </ligand>
</feature>
<dbReference type="Gene3D" id="3.30.50.10">
    <property type="entry name" value="Erythroid Transcription Factor GATA-1, subunit A"/>
    <property type="match status" value="1"/>
</dbReference>
<dbReference type="RefSeq" id="WP_073009519.1">
    <property type="nucleotide sequence ID" value="NZ_FRBW01000001.1"/>
</dbReference>
<evidence type="ECO:0000256" key="3">
    <source>
        <dbReference type="HAMAP-Rule" id="MF_00649"/>
    </source>
</evidence>
<dbReference type="AlphaFoldDB" id="A0A1M7BUX4"/>
<dbReference type="GO" id="GO:0008270">
    <property type="term" value="F:zinc ion binding"/>
    <property type="evidence" value="ECO:0007669"/>
    <property type="project" value="UniProtKB-UniRule"/>
</dbReference>
<accession>A0A1M7BUX4</accession>
<dbReference type="GO" id="GO:0008657">
    <property type="term" value="F:DNA topoisomerase type II (double strand cut, ATP-hydrolyzing) inhibitor activity"/>
    <property type="evidence" value="ECO:0007669"/>
    <property type="project" value="UniProtKB-UniRule"/>
</dbReference>
<dbReference type="OrthoDB" id="9809663at2"/>
<feature type="binding site" evidence="3">
    <location>
        <position position="34"/>
    </location>
    <ligand>
        <name>Zn(2+)</name>
        <dbReference type="ChEBI" id="CHEBI:29105"/>
    </ligand>
</feature>
<gene>
    <name evidence="3" type="primary">yacG</name>
    <name evidence="4" type="ORF">SAMN05444272_0981</name>
</gene>
<keyword evidence="2 3" id="KW-0862">Zinc</keyword>
<dbReference type="GO" id="GO:0006355">
    <property type="term" value="P:regulation of DNA-templated transcription"/>
    <property type="evidence" value="ECO:0007669"/>
    <property type="project" value="InterPro"/>
</dbReference>
<dbReference type="PANTHER" id="PTHR36150">
    <property type="entry name" value="DNA GYRASE INHIBITOR YACG"/>
    <property type="match status" value="1"/>
</dbReference>
<protein>
    <recommendedName>
        <fullName evidence="3">DNA gyrase inhibitor YacG</fullName>
    </recommendedName>
</protein>
<dbReference type="PANTHER" id="PTHR36150:SF1">
    <property type="entry name" value="DNA GYRASE INHIBITOR YACG"/>
    <property type="match status" value="1"/>
</dbReference>
<reference evidence="4 5" key="1">
    <citation type="submission" date="2016-11" db="EMBL/GenBank/DDBJ databases">
        <authorList>
            <person name="Jaros S."/>
            <person name="Januszkiewicz K."/>
            <person name="Wedrychowicz H."/>
        </authorList>
    </citation>
    <scope>NUCLEOTIDE SEQUENCE [LARGE SCALE GENOMIC DNA]</scope>
    <source>
        <strain evidence="4 5">DSM 22153</strain>
    </source>
</reference>
<evidence type="ECO:0000256" key="2">
    <source>
        <dbReference type="ARBA" id="ARBA00022833"/>
    </source>
</evidence>
<comment type="similarity">
    <text evidence="3">Belongs to the DNA gyrase inhibitor YacG family.</text>
</comment>
<dbReference type="HAMAP" id="MF_00649">
    <property type="entry name" value="DNA_gyrase_inhibitor_YacG"/>
    <property type="match status" value="1"/>
</dbReference>
<comment type="cofactor">
    <cofactor evidence="3">
        <name>Zn(2+)</name>
        <dbReference type="ChEBI" id="CHEBI:29105"/>
    </cofactor>
    <text evidence="3">Binds 1 zinc ion.</text>
</comment>
<organism evidence="4 5">
    <name type="scientific">Roseibium suaedae</name>
    <dbReference type="NCBI Taxonomy" id="735517"/>
    <lineage>
        <taxon>Bacteria</taxon>
        <taxon>Pseudomonadati</taxon>
        <taxon>Pseudomonadota</taxon>
        <taxon>Alphaproteobacteria</taxon>
        <taxon>Hyphomicrobiales</taxon>
        <taxon>Stappiaceae</taxon>
        <taxon>Roseibium</taxon>
    </lineage>
</organism>
<dbReference type="InterPro" id="IPR013088">
    <property type="entry name" value="Znf_NHR/GATA"/>
</dbReference>
<comment type="subunit">
    <text evidence="3">Interacts with GyrB.</text>
</comment>
<dbReference type="EMBL" id="FRBW01000001">
    <property type="protein sequence ID" value="SHL58744.1"/>
    <property type="molecule type" value="Genomic_DNA"/>
</dbReference>
<dbReference type="STRING" id="735517.SAMN05444272_0981"/>
<proteinExistence type="inferred from homology"/>
<name>A0A1M7BUX4_9HYPH</name>
<comment type="function">
    <text evidence="3">Inhibits all the catalytic activities of DNA gyrase by preventing its interaction with DNA. Acts by binding directly to the C-terminal domain of GyrB, which probably disrupts DNA binding by the gyrase.</text>
</comment>
<feature type="binding site" evidence="3">
    <location>
        <position position="19"/>
    </location>
    <ligand>
        <name>Zn(2+)</name>
        <dbReference type="ChEBI" id="CHEBI:29105"/>
    </ligand>
</feature>
<dbReference type="InterPro" id="IPR005584">
    <property type="entry name" value="DNA_gyrase_inhibitor_YacG"/>
</dbReference>
<keyword evidence="1 3" id="KW-0479">Metal-binding</keyword>
<feature type="binding site" evidence="3">
    <location>
        <position position="22"/>
    </location>
    <ligand>
        <name>Zn(2+)</name>
        <dbReference type="ChEBI" id="CHEBI:29105"/>
    </ligand>
</feature>
<dbReference type="SUPFAM" id="SSF57716">
    <property type="entry name" value="Glucocorticoid receptor-like (DNA-binding domain)"/>
    <property type="match status" value="1"/>
</dbReference>